<dbReference type="AlphaFoldDB" id="A0A7D7LV40"/>
<evidence type="ECO:0000313" key="1">
    <source>
        <dbReference type="EMBL" id="QMT00619.1"/>
    </source>
</evidence>
<protein>
    <submittedName>
        <fullName evidence="1">Uncharacterized protein</fullName>
    </submittedName>
</protein>
<evidence type="ECO:0000313" key="2">
    <source>
        <dbReference type="Proteomes" id="UP000515663"/>
    </source>
</evidence>
<keyword evidence="2" id="KW-1185">Reference proteome</keyword>
<name>A0A7D7LV40_9ACTN</name>
<dbReference type="InterPro" id="IPR054206">
    <property type="entry name" value="DUF6912"/>
</dbReference>
<dbReference type="EMBL" id="CP059491">
    <property type="protein sequence ID" value="QMT00619.1"/>
    <property type="molecule type" value="Genomic_DNA"/>
</dbReference>
<gene>
    <name evidence="1" type="ORF">H1R19_17215</name>
</gene>
<proteinExistence type="predicted"/>
<reference evidence="2" key="1">
    <citation type="submission" date="2020-07" db="EMBL/GenBank/DDBJ databases">
        <title>novel species isolated from the respiratory tract of Marmot.</title>
        <authorList>
            <person name="Zhang G."/>
        </authorList>
    </citation>
    <scope>NUCLEOTIDE SEQUENCE [LARGE SCALE GENOMIC DNA]</scope>
    <source>
        <strain evidence="2">686</strain>
    </source>
</reference>
<accession>A0A7D7LV40</accession>
<dbReference type="Proteomes" id="UP000515663">
    <property type="component" value="Chromosome"/>
</dbReference>
<sequence length="188" mass="19684">MRVYLPATLAMLLQLNADGEFRPLGGTGFALTPALREAFVSGDDEELSEVALREAARASLRLLAGEAPEPGDADADADLAADEAAGNPGDTPRLPPRRVVVAADVDDVTLRPDLDDAVVKVAGPVPLSAIASVHVDVAEAEDKVRTAVVVIDAADMGDLDAELAVGDAEDFDLAWYATQELPFLLELL</sequence>
<dbReference type="KEGG" id="gji:H1R19_17215"/>
<dbReference type="Pfam" id="PF21853">
    <property type="entry name" value="DUF6912"/>
    <property type="match status" value="1"/>
</dbReference>
<dbReference type="RefSeq" id="WP_188328628.1">
    <property type="nucleotide sequence ID" value="NZ_CP059491.1"/>
</dbReference>
<organism evidence="1 2">
    <name type="scientific">Gordonia jinghuaiqii</name>
    <dbReference type="NCBI Taxonomy" id="2758710"/>
    <lineage>
        <taxon>Bacteria</taxon>
        <taxon>Bacillati</taxon>
        <taxon>Actinomycetota</taxon>
        <taxon>Actinomycetes</taxon>
        <taxon>Mycobacteriales</taxon>
        <taxon>Gordoniaceae</taxon>
        <taxon>Gordonia</taxon>
    </lineage>
</organism>